<feature type="transmembrane region" description="Helical" evidence="7">
    <location>
        <begin position="44"/>
        <end position="66"/>
    </location>
</feature>
<dbReference type="PANTHER" id="PTHR33452:SF4">
    <property type="entry name" value="BLL4328 PROTEIN"/>
    <property type="match status" value="1"/>
</dbReference>
<dbReference type="InParanoid" id="C7QAL1"/>
<evidence type="ECO:0000256" key="2">
    <source>
        <dbReference type="ARBA" id="ARBA00006679"/>
    </source>
</evidence>
<dbReference type="STRING" id="479433.Caci_3606"/>
<evidence type="ECO:0000256" key="3">
    <source>
        <dbReference type="ARBA" id="ARBA00022475"/>
    </source>
</evidence>
<comment type="subcellular location">
    <subcellularLocation>
        <location evidence="1">Cell membrane</location>
        <topology evidence="1">Multi-pass membrane protein</topology>
    </subcellularLocation>
</comment>
<evidence type="ECO:0000256" key="6">
    <source>
        <dbReference type="ARBA" id="ARBA00023136"/>
    </source>
</evidence>
<accession>C7QAL1</accession>
<dbReference type="RefSeq" id="WP_015792239.1">
    <property type="nucleotide sequence ID" value="NC_013131.1"/>
</dbReference>
<dbReference type="InterPro" id="IPR051907">
    <property type="entry name" value="DoxX-like_oxidoreductase"/>
</dbReference>
<evidence type="ECO:0000256" key="4">
    <source>
        <dbReference type="ARBA" id="ARBA00022692"/>
    </source>
</evidence>
<reference evidence="8 9" key="1">
    <citation type="journal article" date="2009" name="Stand. Genomic Sci.">
        <title>Complete genome sequence of Catenulispora acidiphila type strain (ID 139908).</title>
        <authorList>
            <person name="Copeland A."/>
            <person name="Lapidus A."/>
            <person name="Glavina Del Rio T."/>
            <person name="Nolan M."/>
            <person name="Lucas S."/>
            <person name="Chen F."/>
            <person name="Tice H."/>
            <person name="Cheng J.F."/>
            <person name="Bruce D."/>
            <person name="Goodwin L."/>
            <person name="Pitluck S."/>
            <person name="Mikhailova N."/>
            <person name="Pati A."/>
            <person name="Ivanova N."/>
            <person name="Mavromatis K."/>
            <person name="Chen A."/>
            <person name="Palaniappan K."/>
            <person name="Chain P."/>
            <person name="Land M."/>
            <person name="Hauser L."/>
            <person name="Chang Y.J."/>
            <person name="Jeffries C.D."/>
            <person name="Chertkov O."/>
            <person name="Brettin T."/>
            <person name="Detter J.C."/>
            <person name="Han C."/>
            <person name="Ali Z."/>
            <person name="Tindall B.J."/>
            <person name="Goker M."/>
            <person name="Bristow J."/>
            <person name="Eisen J.A."/>
            <person name="Markowitz V."/>
            <person name="Hugenholtz P."/>
            <person name="Kyrpides N.C."/>
            <person name="Klenk H.P."/>
        </authorList>
    </citation>
    <scope>NUCLEOTIDE SEQUENCE [LARGE SCALE GENOMIC DNA]</scope>
    <source>
        <strain evidence="9">DSM 44928 / JCM 14897 / NBRC 102108 / NRRL B-24433 / ID139908</strain>
    </source>
</reference>
<gene>
    <name evidence="8" type="ordered locus">Caci_3606</name>
</gene>
<dbReference type="OrthoDB" id="9808524at2"/>
<evidence type="ECO:0000256" key="7">
    <source>
        <dbReference type="SAM" id="Phobius"/>
    </source>
</evidence>
<evidence type="ECO:0000313" key="8">
    <source>
        <dbReference type="EMBL" id="ACU72510.1"/>
    </source>
</evidence>
<dbReference type="AlphaFoldDB" id="C7QAL1"/>
<feature type="transmembrane region" description="Helical" evidence="7">
    <location>
        <begin position="14"/>
        <end position="32"/>
    </location>
</feature>
<dbReference type="Pfam" id="PF07681">
    <property type="entry name" value="DoxX"/>
    <property type="match status" value="1"/>
</dbReference>
<dbReference type="EMBL" id="CP001700">
    <property type="protein sequence ID" value="ACU72510.1"/>
    <property type="molecule type" value="Genomic_DNA"/>
</dbReference>
<dbReference type="HOGENOM" id="CLU_058421_2_0_11"/>
<proteinExistence type="inferred from homology"/>
<keyword evidence="3" id="KW-1003">Cell membrane</keyword>
<evidence type="ECO:0000256" key="1">
    <source>
        <dbReference type="ARBA" id="ARBA00004651"/>
    </source>
</evidence>
<keyword evidence="5 7" id="KW-1133">Transmembrane helix</keyword>
<evidence type="ECO:0000256" key="5">
    <source>
        <dbReference type="ARBA" id="ARBA00022989"/>
    </source>
</evidence>
<name>C7QAL1_CATAD</name>
<protein>
    <submittedName>
        <fullName evidence="8">DoxX family protein</fullName>
    </submittedName>
</protein>
<organism evidence="8 9">
    <name type="scientific">Catenulispora acidiphila (strain DSM 44928 / JCM 14897 / NBRC 102108 / NRRL B-24433 / ID139908)</name>
    <dbReference type="NCBI Taxonomy" id="479433"/>
    <lineage>
        <taxon>Bacteria</taxon>
        <taxon>Bacillati</taxon>
        <taxon>Actinomycetota</taxon>
        <taxon>Actinomycetes</taxon>
        <taxon>Catenulisporales</taxon>
        <taxon>Catenulisporaceae</taxon>
        <taxon>Catenulispora</taxon>
    </lineage>
</organism>
<keyword evidence="4 7" id="KW-0812">Transmembrane</keyword>
<feature type="transmembrane region" description="Helical" evidence="7">
    <location>
        <begin position="102"/>
        <end position="122"/>
    </location>
</feature>
<dbReference type="PANTHER" id="PTHR33452">
    <property type="entry name" value="OXIDOREDUCTASE CATD-RELATED"/>
    <property type="match status" value="1"/>
</dbReference>
<evidence type="ECO:0000313" key="9">
    <source>
        <dbReference type="Proteomes" id="UP000000851"/>
    </source>
</evidence>
<dbReference type="Proteomes" id="UP000000851">
    <property type="component" value="Chromosome"/>
</dbReference>
<comment type="similarity">
    <text evidence="2">Belongs to the DoxX family.</text>
</comment>
<keyword evidence="6 7" id="KW-0472">Membrane</keyword>
<dbReference type="InterPro" id="IPR032808">
    <property type="entry name" value="DoxX"/>
</dbReference>
<sequence>MSTLKPLPEHGTSLFRIVVGFLIACHGASTLFGFPTSGHTVSPLVWPGGVAAALQFGFGVLVMIGLGTRTSAVILSGTMAYAYFSVHQEKALLPMQNGGEPAALFAWAFLMVAIVGPGPLAVDTLRTKAKVGVGIGNEPAAAV</sequence>
<dbReference type="eggNOG" id="COG2259">
    <property type="taxonomic scope" value="Bacteria"/>
</dbReference>
<keyword evidence="9" id="KW-1185">Reference proteome</keyword>
<dbReference type="GO" id="GO:0005886">
    <property type="term" value="C:plasma membrane"/>
    <property type="evidence" value="ECO:0007669"/>
    <property type="project" value="UniProtKB-SubCell"/>
</dbReference>
<dbReference type="KEGG" id="cai:Caci_3606"/>